<gene>
    <name evidence="11" type="ORF">GPA22_22310</name>
</gene>
<keyword evidence="12" id="KW-1185">Reference proteome</keyword>
<dbReference type="Gene3D" id="3.40.640.10">
    <property type="entry name" value="Type I PLP-dependent aspartate aminotransferase-like (Major domain)"/>
    <property type="match status" value="1"/>
</dbReference>
<dbReference type="InterPro" id="IPR022278">
    <property type="entry name" value="Pser_aminoTfrase"/>
</dbReference>
<dbReference type="Pfam" id="PF00266">
    <property type="entry name" value="Aminotran_5"/>
    <property type="match status" value="1"/>
</dbReference>
<dbReference type="GO" id="GO:0008483">
    <property type="term" value="F:transaminase activity"/>
    <property type="evidence" value="ECO:0007669"/>
    <property type="project" value="UniProtKB-KW"/>
</dbReference>
<evidence type="ECO:0000256" key="1">
    <source>
        <dbReference type="ARBA" id="ARBA00001933"/>
    </source>
</evidence>
<protein>
    <recommendedName>
        <fullName evidence="2">Phosphoserine aminotransferase</fullName>
    </recommendedName>
    <alternativeName>
        <fullName evidence="7">Phosphohydroxythreonine aminotransferase</fullName>
    </alternativeName>
</protein>
<dbReference type="PANTHER" id="PTHR43247:SF1">
    <property type="entry name" value="PHOSPHOSERINE AMINOTRANSFERASE"/>
    <property type="match status" value="1"/>
</dbReference>
<accession>A0ABX1Q528</accession>
<dbReference type="RefSeq" id="WP_169258270.1">
    <property type="nucleotide sequence ID" value="NZ_WTVN01000080.1"/>
</dbReference>
<evidence type="ECO:0000256" key="9">
    <source>
        <dbReference type="ARBA" id="ARBA00049007"/>
    </source>
</evidence>
<keyword evidence="4" id="KW-0663">Pyridoxal phosphate</keyword>
<dbReference type="InterPro" id="IPR000192">
    <property type="entry name" value="Aminotrans_V_dom"/>
</dbReference>
<comment type="catalytic activity">
    <reaction evidence="8">
        <text>4-(phosphooxy)-L-threonine + 2-oxoglutarate = (R)-3-hydroxy-2-oxo-4-phosphooxybutanoate + L-glutamate</text>
        <dbReference type="Rhea" id="RHEA:16573"/>
        <dbReference type="ChEBI" id="CHEBI:16810"/>
        <dbReference type="ChEBI" id="CHEBI:29985"/>
        <dbReference type="ChEBI" id="CHEBI:58452"/>
        <dbReference type="ChEBI" id="CHEBI:58538"/>
        <dbReference type="EC" id="2.6.1.52"/>
    </reaction>
</comment>
<dbReference type="InterPro" id="IPR015421">
    <property type="entry name" value="PyrdxlP-dep_Trfase_major"/>
</dbReference>
<comment type="cofactor">
    <cofactor evidence="1">
        <name>pyridoxal 5'-phosphate</name>
        <dbReference type="ChEBI" id="CHEBI:597326"/>
    </cofactor>
</comment>
<evidence type="ECO:0000259" key="10">
    <source>
        <dbReference type="Pfam" id="PF00266"/>
    </source>
</evidence>
<keyword evidence="11" id="KW-0032">Aminotransferase</keyword>
<feature type="non-terminal residue" evidence="11">
    <location>
        <position position="123"/>
    </location>
</feature>
<comment type="catalytic activity">
    <reaction evidence="9">
        <text>O-phospho-L-serine + 2-oxoglutarate = 3-phosphooxypyruvate + L-glutamate</text>
        <dbReference type="Rhea" id="RHEA:14329"/>
        <dbReference type="ChEBI" id="CHEBI:16810"/>
        <dbReference type="ChEBI" id="CHEBI:18110"/>
        <dbReference type="ChEBI" id="CHEBI:29985"/>
        <dbReference type="ChEBI" id="CHEBI:57524"/>
        <dbReference type="EC" id="2.6.1.52"/>
    </reaction>
</comment>
<keyword evidence="5" id="KW-0664">Pyridoxine biosynthesis</keyword>
<evidence type="ECO:0000256" key="5">
    <source>
        <dbReference type="ARBA" id="ARBA00023096"/>
    </source>
</evidence>
<dbReference type="EMBL" id="WTVN01000080">
    <property type="protein sequence ID" value="NMG46448.1"/>
    <property type="molecule type" value="Genomic_DNA"/>
</dbReference>
<dbReference type="SUPFAM" id="SSF53383">
    <property type="entry name" value="PLP-dependent transferases"/>
    <property type="match status" value="1"/>
</dbReference>
<evidence type="ECO:0000256" key="4">
    <source>
        <dbReference type="ARBA" id="ARBA00022898"/>
    </source>
</evidence>
<feature type="domain" description="Aminotransferase class V" evidence="10">
    <location>
        <begin position="4"/>
        <end position="109"/>
    </location>
</feature>
<comment type="pathway">
    <text evidence="6">Amino-acid biosynthesis.</text>
</comment>
<dbReference type="InterPro" id="IPR015424">
    <property type="entry name" value="PyrdxlP-dep_Trfase"/>
</dbReference>
<evidence type="ECO:0000256" key="2">
    <source>
        <dbReference type="ARBA" id="ARBA00021164"/>
    </source>
</evidence>
<sequence>MTRVFNFSAGPAALPEPVLRQAAEEMLDWHGTGCGVMEMSHRGKEFMSIIERAESDLRELMAIPHNYRVLFLQGGATQQFAQIPMNLLAGGSADYLVTGAWSQKAYKEAQRIAAGGPVSYTNL</sequence>
<evidence type="ECO:0000256" key="8">
    <source>
        <dbReference type="ARBA" id="ARBA00047630"/>
    </source>
</evidence>
<dbReference type="Proteomes" id="UP000623795">
    <property type="component" value="Unassembled WGS sequence"/>
</dbReference>
<reference evidence="11 12" key="1">
    <citation type="submission" date="2019-12" db="EMBL/GenBank/DDBJ databases">
        <title>Comparative genomics gives insights into the taxonomy of the Azoarcus-Aromatoleum group and reveals separate origins of nif in the plant-associated Azoarcus and non-plant-associated Aromatoleum sub-groups.</title>
        <authorList>
            <person name="Lafos M."/>
            <person name="Maluk M."/>
            <person name="Batista M."/>
            <person name="Junghare M."/>
            <person name="Carmona M."/>
            <person name="Faoro H."/>
            <person name="Cruz L.M."/>
            <person name="Battistoni F."/>
            <person name="De Souza E."/>
            <person name="Pedrosa F."/>
            <person name="Chen W.-M."/>
            <person name="Poole P.S."/>
            <person name="Dixon R.A."/>
            <person name="James E.K."/>
        </authorList>
    </citation>
    <scope>NUCLEOTIDE SEQUENCE [LARGE SCALE GENOMIC DNA]</scope>
    <source>
        <strain evidence="11 12">Td21</strain>
    </source>
</reference>
<evidence type="ECO:0000313" key="12">
    <source>
        <dbReference type="Proteomes" id="UP000623795"/>
    </source>
</evidence>
<organism evidence="11 12">
    <name type="scientific">Aromatoleum toluvorans</name>
    <dbReference type="NCBI Taxonomy" id="92002"/>
    <lineage>
        <taxon>Bacteria</taxon>
        <taxon>Pseudomonadati</taxon>
        <taxon>Pseudomonadota</taxon>
        <taxon>Betaproteobacteria</taxon>
        <taxon>Rhodocyclales</taxon>
        <taxon>Rhodocyclaceae</taxon>
        <taxon>Aromatoleum</taxon>
    </lineage>
</organism>
<evidence type="ECO:0000256" key="7">
    <source>
        <dbReference type="ARBA" id="ARBA00031421"/>
    </source>
</evidence>
<evidence type="ECO:0000313" key="11">
    <source>
        <dbReference type="EMBL" id="NMG46448.1"/>
    </source>
</evidence>
<proteinExistence type="predicted"/>
<name>A0ABX1Q528_9RHOO</name>
<keyword evidence="3" id="KW-0808">Transferase</keyword>
<evidence type="ECO:0000256" key="6">
    <source>
        <dbReference type="ARBA" id="ARBA00029440"/>
    </source>
</evidence>
<dbReference type="PANTHER" id="PTHR43247">
    <property type="entry name" value="PHOSPHOSERINE AMINOTRANSFERASE"/>
    <property type="match status" value="1"/>
</dbReference>
<evidence type="ECO:0000256" key="3">
    <source>
        <dbReference type="ARBA" id="ARBA00022679"/>
    </source>
</evidence>
<comment type="caution">
    <text evidence="11">The sequence shown here is derived from an EMBL/GenBank/DDBJ whole genome shotgun (WGS) entry which is preliminary data.</text>
</comment>